<feature type="non-terminal residue" evidence="2">
    <location>
        <position position="1"/>
    </location>
</feature>
<dbReference type="AlphaFoldDB" id="A0A194SAV6"/>
<reference evidence="2 3" key="1">
    <citation type="journal article" date="2015" name="Front. Microbiol.">
        <title>Genome sequence of the plant growth promoting endophytic yeast Rhodotorula graminis WP1.</title>
        <authorList>
            <person name="Firrincieli A."/>
            <person name="Otillar R."/>
            <person name="Salamov A."/>
            <person name="Schmutz J."/>
            <person name="Khan Z."/>
            <person name="Redman R.S."/>
            <person name="Fleck N.D."/>
            <person name="Lindquist E."/>
            <person name="Grigoriev I.V."/>
            <person name="Doty S.L."/>
        </authorList>
    </citation>
    <scope>NUCLEOTIDE SEQUENCE [LARGE SCALE GENOMIC DNA]</scope>
    <source>
        <strain evidence="2 3">WP1</strain>
    </source>
</reference>
<accession>A0A194SAV6</accession>
<evidence type="ECO:0000313" key="3">
    <source>
        <dbReference type="Proteomes" id="UP000053890"/>
    </source>
</evidence>
<feature type="compositionally biased region" description="Basic residues" evidence="1">
    <location>
        <begin position="303"/>
        <end position="319"/>
    </location>
</feature>
<gene>
    <name evidence="2" type="ORF">RHOBADRAFT_52527</name>
</gene>
<keyword evidence="3" id="KW-1185">Reference proteome</keyword>
<feature type="region of interest" description="Disordered" evidence="1">
    <location>
        <begin position="64"/>
        <end position="182"/>
    </location>
</feature>
<dbReference type="Proteomes" id="UP000053890">
    <property type="component" value="Unassembled WGS sequence"/>
</dbReference>
<feature type="region of interest" description="Disordered" evidence="1">
    <location>
        <begin position="350"/>
        <end position="390"/>
    </location>
</feature>
<sequence>ASVRTPVCGLGSADRSPAARSLALSSLAVALRRSASCCNHAASGRAPRAPARVEGDRARRVRVRGAPRRRGAGQGGQGAQACAASRSRRLCGPRRRLHRPPPRAWSRPAVGLSPHRHALAERRRPRHALPRRSRRATAAHARARPEQPRPCLASLRPRGGADRRGAVGEGPLHLSPSRRDPVARVCHAPRHRRGLSEGARPPAAPRPCVDGILEVDGRRPRGQARLLGRSPERHRRLGSRGPVRARASDRDLVRRVYAGAPRLRVRVRVARELAQAQGGLAQEARLARVPQHHQGQRRAQGARGRRRQAVRPGPARRARPVGGRDPRRRRAQRPSVLLARHDVVWHVGQGHGRSPLEAPVGDSVPPSASWRKTRAAASFDDAAGDGGGARACQRPLAGCRERVDLVANRQPERAP</sequence>
<dbReference type="EMBL" id="KQ474076">
    <property type="protein sequence ID" value="KPV76531.1"/>
    <property type="molecule type" value="Genomic_DNA"/>
</dbReference>
<dbReference type="RefSeq" id="XP_018272580.1">
    <property type="nucleotide sequence ID" value="XM_018416383.1"/>
</dbReference>
<proteinExistence type="predicted"/>
<dbReference type="GeneID" id="28976831"/>
<evidence type="ECO:0000313" key="2">
    <source>
        <dbReference type="EMBL" id="KPV76531.1"/>
    </source>
</evidence>
<feature type="region of interest" description="Disordered" evidence="1">
    <location>
        <begin position="284"/>
        <end position="335"/>
    </location>
</feature>
<feature type="compositionally biased region" description="Basic residues" evidence="1">
    <location>
        <begin position="86"/>
        <end position="101"/>
    </location>
</feature>
<organism evidence="2 3">
    <name type="scientific">Rhodotorula graminis (strain WP1)</name>
    <dbReference type="NCBI Taxonomy" id="578459"/>
    <lineage>
        <taxon>Eukaryota</taxon>
        <taxon>Fungi</taxon>
        <taxon>Dikarya</taxon>
        <taxon>Basidiomycota</taxon>
        <taxon>Pucciniomycotina</taxon>
        <taxon>Microbotryomycetes</taxon>
        <taxon>Sporidiobolales</taxon>
        <taxon>Sporidiobolaceae</taxon>
        <taxon>Rhodotorula</taxon>
    </lineage>
</organism>
<feature type="compositionally biased region" description="Basic residues" evidence="1">
    <location>
        <begin position="123"/>
        <end position="137"/>
    </location>
</feature>
<name>A0A194SAV6_RHOGW</name>
<evidence type="ECO:0000256" key="1">
    <source>
        <dbReference type="SAM" id="MobiDB-lite"/>
    </source>
</evidence>
<protein>
    <submittedName>
        <fullName evidence="2">Uncharacterized protein</fullName>
    </submittedName>
</protein>